<evidence type="ECO:0000256" key="3">
    <source>
        <dbReference type="ARBA" id="ARBA00022670"/>
    </source>
</evidence>
<keyword evidence="9" id="KW-1185">Reference proteome</keyword>
<dbReference type="InterPro" id="IPR015211">
    <property type="entry name" value="Peptidase_M1_C"/>
</dbReference>
<dbReference type="GO" id="GO:0005730">
    <property type="term" value="C:nucleolus"/>
    <property type="evidence" value="ECO:0007669"/>
    <property type="project" value="InterPro"/>
</dbReference>
<evidence type="ECO:0000313" key="10">
    <source>
        <dbReference type="RefSeq" id="XP_030047827.1"/>
    </source>
</evidence>
<dbReference type="SUPFAM" id="SSF48371">
    <property type="entry name" value="ARM repeat"/>
    <property type="match status" value="1"/>
</dbReference>
<keyword evidence="5" id="KW-0378">Hydrolase</keyword>
<gene>
    <name evidence="10" type="primary">LOC115461912</name>
</gene>
<dbReference type="GO" id="GO:0070006">
    <property type="term" value="F:metalloaminopeptidase activity"/>
    <property type="evidence" value="ECO:0007669"/>
    <property type="project" value="InterPro"/>
</dbReference>
<proteinExistence type="inferred from homology"/>
<dbReference type="SMART" id="SM01263">
    <property type="entry name" value="Leuk-A4-hydro_C"/>
    <property type="match status" value="1"/>
</dbReference>
<dbReference type="PANTHER" id="PTHR46627:SF1">
    <property type="entry name" value="AMINOPEPTIDASE O"/>
    <property type="match status" value="1"/>
</dbReference>
<reference evidence="10" key="1">
    <citation type="submission" date="2025-08" db="UniProtKB">
        <authorList>
            <consortium name="RefSeq"/>
        </authorList>
    </citation>
    <scope>IDENTIFICATION</scope>
</reference>
<sequence length="192" mass="23138">MTLMMCTEIKTHVRQNLTWKGKARIAEVQKPLWEESSSWTENRLSRQVKDEVRKWIRLNQRNKGNKRKRTQDEVQFEKLLPDQLVLLLETLLEEKTLRPRTLLRLEKTYHLREQDAEVQHRWCELIVKHKYSAAYRDVEQFLQDHQAMGVYLYGELMVNKDATQQQLARRSFAKIQEQMDIPTAKVVREMLF</sequence>
<evidence type="ECO:0000256" key="1">
    <source>
        <dbReference type="ARBA" id="ARBA00001947"/>
    </source>
</evidence>
<dbReference type="RefSeq" id="XP_030047827.1">
    <property type="nucleotide sequence ID" value="XM_030191967.1"/>
</dbReference>
<dbReference type="InterPro" id="IPR038502">
    <property type="entry name" value="M1_LTA-4_hydro/amino_C_sf"/>
</dbReference>
<evidence type="ECO:0000259" key="8">
    <source>
        <dbReference type="SMART" id="SM01263"/>
    </source>
</evidence>
<dbReference type="PANTHER" id="PTHR46627">
    <property type="entry name" value="AMINOPEPTIDASE O"/>
    <property type="match status" value="1"/>
</dbReference>
<dbReference type="InterPro" id="IPR033577">
    <property type="entry name" value="AOPep"/>
</dbReference>
<feature type="domain" description="Peptidase M1 leukotriene A4 hydrolase/aminopeptidase C-terminal" evidence="8">
    <location>
        <begin position="43"/>
        <end position="191"/>
    </location>
</feature>
<dbReference type="AlphaFoldDB" id="A0A6P7WX91"/>
<dbReference type="Gene3D" id="1.25.40.320">
    <property type="entry name" value="Peptidase M1, leukotriene A4 hydrolase/aminopeptidase C-terminal domain"/>
    <property type="match status" value="1"/>
</dbReference>
<keyword evidence="4" id="KW-0479">Metal-binding</keyword>
<evidence type="ECO:0000256" key="6">
    <source>
        <dbReference type="ARBA" id="ARBA00022833"/>
    </source>
</evidence>
<dbReference type="GO" id="GO:0008270">
    <property type="term" value="F:zinc ion binding"/>
    <property type="evidence" value="ECO:0007669"/>
    <property type="project" value="InterPro"/>
</dbReference>
<dbReference type="InterPro" id="IPR016024">
    <property type="entry name" value="ARM-type_fold"/>
</dbReference>
<protein>
    <submittedName>
        <fullName evidence="10">Aminopeptidase O-like</fullName>
    </submittedName>
</protein>
<evidence type="ECO:0000256" key="5">
    <source>
        <dbReference type="ARBA" id="ARBA00022801"/>
    </source>
</evidence>
<keyword evidence="6" id="KW-0862">Zinc</keyword>
<dbReference type="GeneID" id="115461912"/>
<dbReference type="FunFam" id="1.25.40.320:FF:000003">
    <property type="entry name" value="Aminopeptidase O isoform 1"/>
    <property type="match status" value="1"/>
</dbReference>
<dbReference type="InParanoid" id="A0A6P7WX91"/>
<accession>A0A6P7WX91</accession>
<evidence type="ECO:0000256" key="2">
    <source>
        <dbReference type="ARBA" id="ARBA00010136"/>
    </source>
</evidence>
<keyword evidence="3" id="KW-0645">Protease</keyword>
<dbReference type="OrthoDB" id="79562at2759"/>
<evidence type="ECO:0000256" key="7">
    <source>
        <dbReference type="ARBA" id="ARBA00023049"/>
    </source>
</evidence>
<name>A0A6P7WX91_9AMPH</name>
<keyword evidence="7" id="KW-0482">Metalloprotease</keyword>
<dbReference type="Proteomes" id="UP000515156">
    <property type="component" value="Chromosome 2"/>
</dbReference>
<comment type="cofactor">
    <cofactor evidence="1">
        <name>Zn(2+)</name>
        <dbReference type="ChEBI" id="CHEBI:29105"/>
    </cofactor>
</comment>
<evidence type="ECO:0000313" key="9">
    <source>
        <dbReference type="Proteomes" id="UP000515156"/>
    </source>
</evidence>
<comment type="similarity">
    <text evidence="2">Belongs to the peptidase M1 family.</text>
</comment>
<dbReference type="Pfam" id="PF09127">
    <property type="entry name" value="Leuk-A4-hydro_C"/>
    <property type="match status" value="1"/>
</dbReference>
<dbReference type="GO" id="GO:0006508">
    <property type="term" value="P:proteolysis"/>
    <property type="evidence" value="ECO:0007669"/>
    <property type="project" value="UniProtKB-KW"/>
</dbReference>
<dbReference type="KEGG" id="muo:115461912"/>
<evidence type="ECO:0000256" key="4">
    <source>
        <dbReference type="ARBA" id="ARBA00022723"/>
    </source>
</evidence>
<organism evidence="9 10">
    <name type="scientific">Microcaecilia unicolor</name>
    <dbReference type="NCBI Taxonomy" id="1415580"/>
    <lineage>
        <taxon>Eukaryota</taxon>
        <taxon>Metazoa</taxon>
        <taxon>Chordata</taxon>
        <taxon>Craniata</taxon>
        <taxon>Vertebrata</taxon>
        <taxon>Euteleostomi</taxon>
        <taxon>Amphibia</taxon>
        <taxon>Gymnophiona</taxon>
        <taxon>Siphonopidae</taxon>
        <taxon>Microcaecilia</taxon>
    </lineage>
</organism>